<dbReference type="Pfam" id="PF01381">
    <property type="entry name" value="HTH_3"/>
    <property type="match status" value="1"/>
</dbReference>
<name>A0A1I0M561_9FIRM</name>
<keyword evidence="4" id="KW-1185">Reference proteome</keyword>
<dbReference type="Gene3D" id="1.10.260.40">
    <property type="entry name" value="lambda repressor-like DNA-binding domains"/>
    <property type="match status" value="1"/>
</dbReference>
<proteinExistence type="predicted"/>
<dbReference type="RefSeq" id="WP_092449677.1">
    <property type="nucleotide sequence ID" value="NZ_FOJI01000001.1"/>
</dbReference>
<gene>
    <name evidence="3" type="ORF">SAMN05421659_101201</name>
</gene>
<dbReference type="PROSITE" id="PS50943">
    <property type="entry name" value="HTH_CROC1"/>
    <property type="match status" value="1"/>
</dbReference>
<dbReference type="GO" id="GO:0003677">
    <property type="term" value="F:DNA binding"/>
    <property type="evidence" value="ECO:0007669"/>
    <property type="project" value="UniProtKB-KW"/>
</dbReference>
<dbReference type="InterPro" id="IPR010982">
    <property type="entry name" value="Lambda_DNA-bd_dom_sf"/>
</dbReference>
<organism evidence="3 4">
    <name type="scientific">[Clostridium] fimetarium</name>
    <dbReference type="NCBI Taxonomy" id="99656"/>
    <lineage>
        <taxon>Bacteria</taxon>
        <taxon>Bacillati</taxon>
        <taxon>Bacillota</taxon>
        <taxon>Clostridia</taxon>
        <taxon>Lachnospirales</taxon>
        <taxon>Lachnospiraceae</taxon>
    </lineage>
</organism>
<dbReference type="PANTHER" id="PTHR46558">
    <property type="entry name" value="TRACRIPTIONAL REGULATORY PROTEIN-RELATED-RELATED"/>
    <property type="match status" value="1"/>
</dbReference>
<feature type="domain" description="HTH cro/C1-type" evidence="2">
    <location>
        <begin position="7"/>
        <end position="61"/>
    </location>
</feature>
<evidence type="ECO:0000313" key="3">
    <source>
        <dbReference type="EMBL" id="SEV83493.1"/>
    </source>
</evidence>
<accession>A0A1I0M561</accession>
<dbReference type="Pfam" id="PF18931">
    <property type="entry name" value="DUF5680"/>
    <property type="match status" value="1"/>
</dbReference>
<dbReference type="SMART" id="SM00530">
    <property type="entry name" value="HTH_XRE"/>
    <property type="match status" value="1"/>
</dbReference>
<dbReference type="PANTHER" id="PTHR46558:SF4">
    <property type="entry name" value="DNA-BIDING PHAGE PROTEIN"/>
    <property type="match status" value="1"/>
</dbReference>
<keyword evidence="1" id="KW-0238">DNA-binding</keyword>
<protein>
    <submittedName>
        <fullName evidence="3">Helix-turn-helix</fullName>
    </submittedName>
</protein>
<dbReference type="InterPro" id="IPR001387">
    <property type="entry name" value="Cro/C1-type_HTH"/>
</dbReference>
<dbReference type="Proteomes" id="UP000199701">
    <property type="component" value="Unassembled WGS sequence"/>
</dbReference>
<dbReference type="CDD" id="cd00093">
    <property type="entry name" value="HTH_XRE"/>
    <property type="match status" value="1"/>
</dbReference>
<dbReference type="STRING" id="99656.SAMN05421659_101201"/>
<dbReference type="InterPro" id="IPR043735">
    <property type="entry name" value="DUF5680"/>
</dbReference>
<evidence type="ECO:0000259" key="2">
    <source>
        <dbReference type="PROSITE" id="PS50943"/>
    </source>
</evidence>
<dbReference type="OrthoDB" id="9801008at2"/>
<evidence type="ECO:0000256" key="1">
    <source>
        <dbReference type="ARBA" id="ARBA00023125"/>
    </source>
</evidence>
<dbReference type="EMBL" id="FOJI01000001">
    <property type="protein sequence ID" value="SEV83493.1"/>
    <property type="molecule type" value="Genomic_DNA"/>
</dbReference>
<reference evidence="3 4" key="1">
    <citation type="submission" date="2016-10" db="EMBL/GenBank/DDBJ databases">
        <authorList>
            <person name="de Groot N.N."/>
        </authorList>
    </citation>
    <scope>NUCLEOTIDE SEQUENCE [LARGE SCALE GENOMIC DNA]</scope>
    <source>
        <strain evidence="3 4">DSM 9179</strain>
    </source>
</reference>
<dbReference type="AlphaFoldDB" id="A0A1I0M561"/>
<evidence type="ECO:0000313" key="4">
    <source>
        <dbReference type="Proteomes" id="UP000199701"/>
    </source>
</evidence>
<sequence length="224" mass="25866">MILQEKLQLLRKKSGYSQEQLADKLCVSRQTVGKWESGQAIPELYSLIEMSGLYGVSIDRIVKDDDECNISLHNPADIDIEEAIKFLIHAKQKTYSGYGAETDSSRVASHDLKYEEGNHLYYDTYLGGQNFSGEEAIWLNANPIWCMNYSGRVLGETFNGDFLKEVLNHVPYEMPYRGPAIYQKGDYNYHCNVEGEFVWYHGYEEIFYLDKKIYECYFHGGVVK</sequence>
<dbReference type="SUPFAM" id="SSF47413">
    <property type="entry name" value="lambda repressor-like DNA-binding domains"/>
    <property type="match status" value="1"/>
</dbReference>